<name>A0A1S7LK28_MAGMO</name>
<dbReference type="AlphaFoldDB" id="A0A1S7LK28"/>
<dbReference type="PANTHER" id="PTHR10357">
    <property type="entry name" value="ALPHA-AMYLASE FAMILY MEMBER"/>
    <property type="match status" value="1"/>
</dbReference>
<keyword evidence="2" id="KW-0328">Glycosyltransferase</keyword>
<dbReference type="Pfam" id="PF00128">
    <property type="entry name" value="Alpha-amylase"/>
    <property type="match status" value="1"/>
</dbReference>
<dbReference type="EMBL" id="LO017727">
    <property type="protein sequence ID" value="CRH07200.1"/>
    <property type="molecule type" value="Genomic_DNA"/>
</dbReference>
<feature type="domain" description="Glycosyl hydrolase family 13 catalytic" evidence="1">
    <location>
        <begin position="105"/>
        <end position="541"/>
    </location>
</feature>
<dbReference type="InterPro" id="IPR013780">
    <property type="entry name" value="Glyco_hydro_b"/>
</dbReference>
<dbReference type="SUPFAM" id="SSF51445">
    <property type="entry name" value="(Trans)glycosidases"/>
    <property type="match status" value="1"/>
</dbReference>
<dbReference type="Gene3D" id="3.20.20.80">
    <property type="entry name" value="Glycosidases"/>
    <property type="match status" value="1"/>
</dbReference>
<dbReference type="InterPro" id="IPR019492">
    <property type="entry name" value="Cyclo-malto-dextrinase_C"/>
</dbReference>
<dbReference type="SUPFAM" id="SSF51011">
    <property type="entry name" value="Glycosyl hydrolase domain"/>
    <property type="match status" value="1"/>
</dbReference>
<organism evidence="2">
    <name type="scientific">Magnetococcus massalia (strain MO-1)</name>
    <dbReference type="NCBI Taxonomy" id="451514"/>
    <lineage>
        <taxon>Bacteria</taxon>
        <taxon>Pseudomonadati</taxon>
        <taxon>Pseudomonadota</taxon>
        <taxon>Magnetococcia</taxon>
        <taxon>Magnetococcales</taxon>
        <taxon>Magnetococcaceae</taxon>
        <taxon>Magnetococcus</taxon>
    </lineage>
</organism>
<dbReference type="InterPro" id="IPR045857">
    <property type="entry name" value="O16G_dom_2"/>
</dbReference>
<accession>A0A1S7LK28</accession>
<dbReference type="CDD" id="cd11324">
    <property type="entry name" value="AmyAc_Amylosucrase"/>
    <property type="match status" value="1"/>
</dbReference>
<reference evidence="2" key="1">
    <citation type="submission" date="2015-04" db="EMBL/GenBank/DDBJ databases">
        <authorList>
            <person name="Syromyatnikov M.Y."/>
            <person name="Popov V.N."/>
        </authorList>
    </citation>
    <scope>NUCLEOTIDE SEQUENCE</scope>
    <source>
        <strain evidence="2">MO-1</strain>
    </source>
</reference>
<sequence>MIKHTAKARTSFQRLIPKLEGRFKEDLDPATWAGFRHRLEDHFPQLFEEYFQLYGGEYDFFFHLESLLEMATRMWLQRPDDLKALDAARDQDPRWFESNRMVGAMCYVDLFADDLDGLFHKIPYLTDLSITYLHLMPMFRSPEGDDDGGYAVSSYRELNADFGTVQRLRELSQELRRHGISLCLDFILNHTSDEHDWALKAIDGEEEYQAFYHMFTNRKEPDAYEATIPPIFPDEHPGSFTYRSRIRRWVWTSFHNYQWDLNYANPAVFTQMAEEMLFLANLGTEVLRLDAVAFLWKRMGTNCQNQPEVHHIIRALNVITRIVSPAMVFKSEAIVHPDEVATYISPQECQLSYNPQLMSLLWNALATRETKLLRYAVQKRLAVPENCSWVNYIRCHDDIGWGMADEDMLDLDMDPHGHRHFLGQFYTNRFDGSFARGLPFQEDPNTGHIRVSGTCASLVGMEQAVLEDDARESVLATRRLLLLHSIIMTIGGIPLLYLGDELGMLNDYAYTEDTEKDGDSRWAHRPAFDWQQAEQRLQPETLVGRIYRSIQRLIQIRQRNPAFSGVETEIVDLSNDHVFGYFRHHDQHSALVLANFTEHDQVIAGNRLRQLGMRKTATDTVSGQFIVATRELILEPYQFMVLVGGR</sequence>
<evidence type="ECO:0000259" key="1">
    <source>
        <dbReference type="SMART" id="SM00642"/>
    </source>
</evidence>
<keyword evidence="2" id="KW-0808">Transferase</keyword>
<dbReference type="PANTHER" id="PTHR10357:SF213">
    <property type="entry name" value="ALPHA AMYLASE CATALYTIC REGION"/>
    <property type="match status" value="1"/>
</dbReference>
<dbReference type="SMART" id="SM00642">
    <property type="entry name" value="Aamy"/>
    <property type="match status" value="1"/>
</dbReference>
<dbReference type="EC" id="2.4.1.4" evidence="2"/>
<dbReference type="Gene3D" id="3.90.400.10">
    <property type="entry name" value="Oligo-1,6-glucosidase, Domain 2"/>
    <property type="match status" value="1"/>
</dbReference>
<gene>
    <name evidence="2" type="primary">ams</name>
    <name evidence="2" type="ORF">MAGMO_3056</name>
</gene>
<dbReference type="Pfam" id="PF10438">
    <property type="entry name" value="Cyc-maltodext_C"/>
    <property type="match status" value="1"/>
</dbReference>
<dbReference type="InterPro" id="IPR017853">
    <property type="entry name" value="GH"/>
</dbReference>
<dbReference type="GO" id="GO:0005975">
    <property type="term" value="P:carbohydrate metabolic process"/>
    <property type="evidence" value="ECO:0007669"/>
    <property type="project" value="InterPro"/>
</dbReference>
<evidence type="ECO:0000313" key="2">
    <source>
        <dbReference type="EMBL" id="CRH07200.1"/>
    </source>
</evidence>
<dbReference type="InterPro" id="IPR006047">
    <property type="entry name" value="GH13_cat_dom"/>
</dbReference>
<dbReference type="GO" id="GO:0047669">
    <property type="term" value="F:amylosucrase activity"/>
    <property type="evidence" value="ECO:0007669"/>
    <property type="project" value="UniProtKB-EC"/>
</dbReference>
<dbReference type="InterPro" id="IPR044077">
    <property type="entry name" value="Amylosucrase"/>
</dbReference>
<dbReference type="Gene3D" id="2.60.40.1180">
    <property type="entry name" value="Golgi alpha-mannosidase II"/>
    <property type="match status" value="1"/>
</dbReference>
<dbReference type="Gene3D" id="1.10.1740.10">
    <property type="match status" value="1"/>
</dbReference>
<proteinExistence type="predicted"/>
<protein>
    <submittedName>
        <fullName evidence="2">GH13: Amylosucrase</fullName>
        <ecNumber evidence="2">2.4.1.4</ecNumber>
    </submittedName>
</protein>